<gene>
    <name evidence="1" type="ORF">THF1D04_280046</name>
</gene>
<dbReference type="Proteomes" id="UP001295420">
    <property type="component" value="Unassembled WGS sequence"/>
</dbReference>
<sequence>MGRVTCTSIGRLVREDKRCRLPVRSPLQHWLTGVWAIALNRPVSKETLCKESIEEVARDVQYGLEQQPLCALSMTIVTPHFGLLEFRILKLSKYCTFIQLSHAQEASAAFLHRHRSTLSALLSRKMESDVQVDVCSFLIKR</sequence>
<name>A0AAU9Q6B1_9VIBR</name>
<dbReference type="AlphaFoldDB" id="A0AAU9Q6B1"/>
<protein>
    <submittedName>
        <fullName evidence="1">Uncharacterized protein</fullName>
    </submittedName>
</protein>
<dbReference type="EMBL" id="CAKMTQ010000021">
    <property type="protein sequence ID" value="CAH1530445.1"/>
    <property type="molecule type" value="Genomic_DNA"/>
</dbReference>
<accession>A0AAU9Q6B1</accession>
<reference evidence="1" key="1">
    <citation type="submission" date="2022-01" db="EMBL/GenBank/DDBJ databases">
        <authorList>
            <person name="Lagorce A."/>
        </authorList>
    </citation>
    <scope>NUCLEOTIDE SEQUENCE</scope>
    <source>
        <strain evidence="1">Th15_F1_D04</strain>
    </source>
</reference>
<comment type="caution">
    <text evidence="1">The sequence shown here is derived from an EMBL/GenBank/DDBJ whole genome shotgun (WGS) entry which is preliminary data.</text>
</comment>
<proteinExistence type="predicted"/>
<evidence type="ECO:0000313" key="1">
    <source>
        <dbReference type="EMBL" id="CAH1530445.1"/>
    </source>
</evidence>
<evidence type="ECO:0000313" key="2">
    <source>
        <dbReference type="Proteomes" id="UP001295420"/>
    </source>
</evidence>
<organism evidence="1 2">
    <name type="scientific">Vibrio owensii</name>
    <dbReference type="NCBI Taxonomy" id="696485"/>
    <lineage>
        <taxon>Bacteria</taxon>
        <taxon>Pseudomonadati</taxon>
        <taxon>Pseudomonadota</taxon>
        <taxon>Gammaproteobacteria</taxon>
        <taxon>Vibrionales</taxon>
        <taxon>Vibrionaceae</taxon>
        <taxon>Vibrio</taxon>
    </lineage>
</organism>